<dbReference type="Gene3D" id="2.40.30.10">
    <property type="entry name" value="Translation factors"/>
    <property type="match status" value="1"/>
</dbReference>
<comment type="cofactor">
    <cofactor evidence="2">
        <name>FAD</name>
        <dbReference type="ChEBI" id="CHEBI:57692"/>
    </cofactor>
</comment>
<dbReference type="Proteomes" id="UP000716446">
    <property type="component" value="Unassembled WGS sequence"/>
</dbReference>
<protein>
    <recommendedName>
        <fullName evidence="4">nitric oxide dioxygenase</fullName>
        <ecNumber evidence="4">1.14.12.17</ecNumber>
    </recommendedName>
</protein>
<evidence type="ECO:0000256" key="16">
    <source>
        <dbReference type="ARBA" id="ARBA00056398"/>
    </source>
</evidence>
<evidence type="ECO:0000256" key="10">
    <source>
        <dbReference type="ARBA" id="ARBA00022857"/>
    </source>
</evidence>
<evidence type="ECO:0000256" key="15">
    <source>
        <dbReference type="ARBA" id="ARBA00049433"/>
    </source>
</evidence>
<dbReference type="Gene3D" id="1.10.490.10">
    <property type="entry name" value="Globins"/>
    <property type="match status" value="1"/>
</dbReference>
<comment type="function">
    <text evidence="16">In the presence of oxygen and NADH, it has NADH oxidase activity, which leads to the generation of superoxide and H(2)O(2). Under anaerobic conditions, it also exhibits nitric oxide reductase and FAD reductase activities. However, all these reactions are much lower than NOD activity.</text>
</comment>
<comment type="cofactor">
    <cofactor evidence="1">
        <name>heme b</name>
        <dbReference type="ChEBI" id="CHEBI:60344"/>
    </cofactor>
</comment>
<evidence type="ECO:0000256" key="3">
    <source>
        <dbReference type="ARBA" id="ARBA00006401"/>
    </source>
</evidence>
<dbReference type="GO" id="GO:0046872">
    <property type="term" value="F:metal ion binding"/>
    <property type="evidence" value="ECO:0007669"/>
    <property type="project" value="UniProtKB-KW"/>
</dbReference>
<name>A0A9N8JDG0_9PEZI</name>
<keyword evidence="8" id="KW-0479">Metal-binding</keyword>
<evidence type="ECO:0000256" key="7">
    <source>
        <dbReference type="ARBA" id="ARBA00022630"/>
    </source>
</evidence>
<dbReference type="FunFam" id="3.40.50.80:FF:000010">
    <property type="entry name" value="Flavohemoprotein"/>
    <property type="match status" value="1"/>
</dbReference>
<keyword evidence="12" id="KW-0408">Iron</keyword>
<dbReference type="PRINTS" id="PR00371">
    <property type="entry name" value="FPNCR"/>
</dbReference>
<dbReference type="PROSITE" id="PS51384">
    <property type="entry name" value="FAD_FR"/>
    <property type="match status" value="1"/>
</dbReference>
<dbReference type="GO" id="GO:0020037">
    <property type="term" value="F:heme binding"/>
    <property type="evidence" value="ECO:0007669"/>
    <property type="project" value="InterPro"/>
</dbReference>
<dbReference type="EMBL" id="CAIJEN010000004">
    <property type="protein sequence ID" value="CAD0084999.1"/>
    <property type="molecule type" value="Genomic_DNA"/>
</dbReference>
<keyword evidence="5" id="KW-0216">Detoxification</keyword>
<feature type="domain" description="Globin" evidence="17">
    <location>
        <begin position="2"/>
        <end position="139"/>
    </location>
</feature>
<dbReference type="InterPro" id="IPR012292">
    <property type="entry name" value="Globin/Proto"/>
</dbReference>
<proteinExistence type="inferred from homology"/>
<dbReference type="GO" id="GO:0009636">
    <property type="term" value="P:response to toxic substance"/>
    <property type="evidence" value="ECO:0007669"/>
    <property type="project" value="UniProtKB-KW"/>
</dbReference>
<dbReference type="CDD" id="cd06184">
    <property type="entry name" value="flavohem_like_fad_nad_binding"/>
    <property type="match status" value="1"/>
</dbReference>
<reference evidence="19" key="1">
    <citation type="submission" date="2020-06" db="EMBL/GenBank/DDBJ databases">
        <authorList>
            <person name="Onetto C."/>
        </authorList>
    </citation>
    <scope>NUCLEOTIDE SEQUENCE</scope>
</reference>
<evidence type="ECO:0000256" key="13">
    <source>
        <dbReference type="ARBA" id="ARBA00023027"/>
    </source>
</evidence>
<dbReference type="InterPro" id="IPR001709">
    <property type="entry name" value="Flavoprot_Pyr_Nucl_cyt_Rdtase"/>
</dbReference>
<keyword evidence="9" id="KW-0274">FAD</keyword>
<evidence type="ECO:0000259" key="18">
    <source>
        <dbReference type="PROSITE" id="PS51384"/>
    </source>
</evidence>
<dbReference type="PANTHER" id="PTHR43396">
    <property type="entry name" value="FLAVOHEMOPROTEIN"/>
    <property type="match status" value="1"/>
</dbReference>
<dbReference type="FunFam" id="1.10.490.10:FF:000003">
    <property type="entry name" value="Flavohemoprotein"/>
    <property type="match status" value="1"/>
</dbReference>
<dbReference type="CDD" id="cd08922">
    <property type="entry name" value="FHb-globin"/>
    <property type="match status" value="1"/>
</dbReference>
<dbReference type="GO" id="GO:0071500">
    <property type="term" value="P:cellular response to nitrosative stress"/>
    <property type="evidence" value="ECO:0007669"/>
    <property type="project" value="TreeGrafter"/>
</dbReference>
<evidence type="ECO:0000256" key="2">
    <source>
        <dbReference type="ARBA" id="ARBA00001974"/>
    </source>
</evidence>
<evidence type="ECO:0000313" key="19">
    <source>
        <dbReference type="EMBL" id="CAD0084999.1"/>
    </source>
</evidence>
<dbReference type="PANTHER" id="PTHR43396:SF3">
    <property type="entry name" value="FLAVOHEMOPROTEIN"/>
    <property type="match status" value="1"/>
</dbReference>
<dbReference type="SUPFAM" id="SSF46458">
    <property type="entry name" value="Globin-like"/>
    <property type="match status" value="1"/>
</dbReference>
<comment type="similarity">
    <text evidence="3">In the C-terminal section; belongs to the flavoprotein pyridine nucleotide cytochrome reductase family.</text>
</comment>
<dbReference type="SUPFAM" id="SSF63380">
    <property type="entry name" value="Riboflavin synthase domain-like"/>
    <property type="match status" value="1"/>
</dbReference>
<evidence type="ECO:0000259" key="17">
    <source>
        <dbReference type="PROSITE" id="PS01033"/>
    </source>
</evidence>
<dbReference type="AlphaFoldDB" id="A0A9N8JDG0"/>
<dbReference type="NCBIfam" id="NF009805">
    <property type="entry name" value="PRK13289.1"/>
    <property type="match status" value="1"/>
</dbReference>
<dbReference type="InterPro" id="IPR017927">
    <property type="entry name" value="FAD-bd_FR_type"/>
</dbReference>
<dbReference type="GO" id="GO:0071949">
    <property type="term" value="F:FAD binding"/>
    <property type="evidence" value="ECO:0007669"/>
    <property type="project" value="TreeGrafter"/>
</dbReference>
<dbReference type="GO" id="GO:0008941">
    <property type="term" value="F:nitric oxide dioxygenase NAD(P)H activity"/>
    <property type="evidence" value="ECO:0007669"/>
    <property type="project" value="UniProtKB-EC"/>
</dbReference>
<evidence type="ECO:0000256" key="12">
    <source>
        <dbReference type="ARBA" id="ARBA00023004"/>
    </source>
</evidence>
<dbReference type="InterPro" id="IPR001433">
    <property type="entry name" value="OxRdtase_FAD/NAD-bd"/>
</dbReference>
<dbReference type="EC" id="1.14.12.17" evidence="4"/>
<dbReference type="InterPro" id="IPR000971">
    <property type="entry name" value="Globin"/>
</dbReference>
<evidence type="ECO:0000256" key="8">
    <source>
        <dbReference type="ARBA" id="ARBA00022723"/>
    </source>
</evidence>
<evidence type="ECO:0000256" key="1">
    <source>
        <dbReference type="ARBA" id="ARBA00001970"/>
    </source>
</evidence>
<comment type="catalytic activity">
    <reaction evidence="14">
        <text>2 nitric oxide + NADH + 2 O2 = 2 nitrate + NAD(+) + H(+)</text>
        <dbReference type="Rhea" id="RHEA:19469"/>
        <dbReference type="ChEBI" id="CHEBI:15378"/>
        <dbReference type="ChEBI" id="CHEBI:15379"/>
        <dbReference type="ChEBI" id="CHEBI:16480"/>
        <dbReference type="ChEBI" id="CHEBI:17632"/>
        <dbReference type="ChEBI" id="CHEBI:57540"/>
        <dbReference type="ChEBI" id="CHEBI:57945"/>
        <dbReference type="EC" id="1.14.12.17"/>
    </reaction>
</comment>
<evidence type="ECO:0000256" key="6">
    <source>
        <dbReference type="ARBA" id="ARBA00022617"/>
    </source>
</evidence>
<feature type="domain" description="FAD-binding FR-type" evidence="18">
    <location>
        <begin position="146"/>
        <end position="255"/>
    </location>
</feature>
<dbReference type="SUPFAM" id="SSF52343">
    <property type="entry name" value="Ferredoxin reductase-like, C-terminal NADP-linked domain"/>
    <property type="match status" value="1"/>
</dbReference>
<keyword evidence="11" id="KW-0560">Oxidoreductase</keyword>
<comment type="catalytic activity">
    <reaction evidence="15">
        <text>2 nitric oxide + NADPH + 2 O2 = 2 nitrate + NADP(+) + H(+)</text>
        <dbReference type="Rhea" id="RHEA:19465"/>
        <dbReference type="ChEBI" id="CHEBI:15378"/>
        <dbReference type="ChEBI" id="CHEBI:15379"/>
        <dbReference type="ChEBI" id="CHEBI:16480"/>
        <dbReference type="ChEBI" id="CHEBI:17632"/>
        <dbReference type="ChEBI" id="CHEBI:57783"/>
        <dbReference type="ChEBI" id="CHEBI:58349"/>
        <dbReference type="EC" id="1.14.12.17"/>
    </reaction>
</comment>
<gene>
    <name evidence="19" type="ORF">AWRI4619_LOCUS3566</name>
</gene>
<dbReference type="GO" id="GO:0046210">
    <property type="term" value="P:nitric oxide catabolic process"/>
    <property type="evidence" value="ECO:0007669"/>
    <property type="project" value="TreeGrafter"/>
</dbReference>
<sequence>MSLTPDQVKLIKATVPVLKEHGTTITAHFYDLLLKENPSLNGIFNQTNQKNGHQAGALAGSLYAYASHIDDLGVLSPAVEKICHKHASMYVQPEHYDVVGTYLLRSMGDVLGEALTPDILEAWGQAYWQLANIQEDSLYKSAGPWTSWRDFRIAKKVPESEEITSFYLSPVDGKPLPSYLPGQYISVATSVPSLHHDQNRQYSLSTAPSPDHYRISVKRESEITHPAYISNILHSDKKEGDILQVSHPYGEFYADPKENSKAALVLISAGVGITPMVSILDTFVQEKKDRRISFIHATRSSAVQAFGSNVRDASAKYSHITSVVFNKHPSTDKDYDFACRMDLDKLDKEGDLCLNDKQATYYICGPGGFMRDMGNKLQSFGVEEQRIKLEIFGTGNLS</sequence>
<dbReference type="InterPro" id="IPR017938">
    <property type="entry name" value="Riboflavin_synthase-like_b-brl"/>
</dbReference>
<dbReference type="PROSITE" id="PS01033">
    <property type="entry name" value="GLOBIN"/>
    <property type="match status" value="1"/>
</dbReference>
<evidence type="ECO:0000256" key="9">
    <source>
        <dbReference type="ARBA" id="ARBA00022827"/>
    </source>
</evidence>
<dbReference type="Gene3D" id="3.40.50.80">
    <property type="entry name" value="Nucleotide-binding domain of ferredoxin-NADP reductase (FNR) module"/>
    <property type="match status" value="1"/>
</dbReference>
<accession>A0A9N8JDG0</accession>
<comment type="caution">
    <text evidence="19">The sequence shown here is derived from an EMBL/GenBank/DDBJ whole genome shotgun (WGS) entry which is preliminary data.</text>
</comment>
<dbReference type="GO" id="GO:0019825">
    <property type="term" value="F:oxygen binding"/>
    <property type="evidence" value="ECO:0007669"/>
    <property type="project" value="InterPro"/>
</dbReference>
<dbReference type="InterPro" id="IPR009050">
    <property type="entry name" value="Globin-like_sf"/>
</dbReference>
<keyword evidence="13" id="KW-0520">NAD</keyword>
<evidence type="ECO:0000256" key="4">
    <source>
        <dbReference type="ARBA" id="ARBA00012229"/>
    </source>
</evidence>
<dbReference type="Pfam" id="PF00175">
    <property type="entry name" value="NAD_binding_1"/>
    <property type="match status" value="1"/>
</dbReference>
<keyword evidence="6" id="KW-0349">Heme</keyword>
<keyword evidence="20" id="KW-1185">Reference proteome</keyword>
<dbReference type="InterPro" id="IPR039261">
    <property type="entry name" value="FNR_nucleotide-bd"/>
</dbReference>
<dbReference type="Pfam" id="PF00042">
    <property type="entry name" value="Globin"/>
    <property type="match status" value="1"/>
</dbReference>
<keyword evidence="7" id="KW-0285">Flavoprotein</keyword>
<evidence type="ECO:0000313" key="20">
    <source>
        <dbReference type="Proteomes" id="UP000716446"/>
    </source>
</evidence>
<evidence type="ECO:0000256" key="14">
    <source>
        <dbReference type="ARBA" id="ARBA00048649"/>
    </source>
</evidence>
<keyword evidence="10" id="KW-0521">NADP</keyword>
<dbReference type="FunFam" id="2.40.30.10:FF:000034">
    <property type="entry name" value="Flavohemoprotein"/>
    <property type="match status" value="1"/>
</dbReference>
<evidence type="ECO:0000256" key="5">
    <source>
        <dbReference type="ARBA" id="ARBA00022575"/>
    </source>
</evidence>
<evidence type="ECO:0000256" key="11">
    <source>
        <dbReference type="ARBA" id="ARBA00023002"/>
    </source>
</evidence>
<organism evidence="19 20">
    <name type="scientific">Aureobasidium vineae</name>
    <dbReference type="NCBI Taxonomy" id="2773715"/>
    <lineage>
        <taxon>Eukaryota</taxon>
        <taxon>Fungi</taxon>
        <taxon>Dikarya</taxon>
        <taxon>Ascomycota</taxon>
        <taxon>Pezizomycotina</taxon>
        <taxon>Dothideomycetes</taxon>
        <taxon>Dothideomycetidae</taxon>
        <taxon>Dothideales</taxon>
        <taxon>Saccotheciaceae</taxon>
        <taxon>Aureobasidium</taxon>
    </lineage>
</organism>